<accession>Q0UMH6</accession>
<reference evidence="2" key="1">
    <citation type="journal article" date="2007" name="Plant Cell">
        <title>Dothideomycete-plant interactions illuminated by genome sequencing and EST analysis of the wheat pathogen Stagonospora nodorum.</title>
        <authorList>
            <person name="Hane J.K."/>
            <person name="Lowe R.G."/>
            <person name="Solomon P.S."/>
            <person name="Tan K.C."/>
            <person name="Schoch C.L."/>
            <person name="Spatafora J.W."/>
            <person name="Crous P.W."/>
            <person name="Kodira C."/>
            <person name="Birren B.W."/>
            <person name="Galagan J.E."/>
            <person name="Torriani S.F."/>
            <person name="McDonald B.A."/>
            <person name="Oliver R.P."/>
        </authorList>
    </citation>
    <scope>NUCLEOTIDE SEQUENCE [LARGE SCALE GENOMIC DNA]</scope>
    <source>
        <strain evidence="2">SN15 / ATCC MYA-4574 / FGSC 10173</strain>
    </source>
</reference>
<name>Q0UMH6_PHANO</name>
<organism evidence="1 2">
    <name type="scientific">Phaeosphaeria nodorum (strain SN15 / ATCC MYA-4574 / FGSC 10173)</name>
    <name type="common">Glume blotch fungus</name>
    <name type="synonym">Parastagonospora nodorum</name>
    <dbReference type="NCBI Taxonomy" id="321614"/>
    <lineage>
        <taxon>Eukaryota</taxon>
        <taxon>Fungi</taxon>
        <taxon>Dikarya</taxon>
        <taxon>Ascomycota</taxon>
        <taxon>Pezizomycotina</taxon>
        <taxon>Dothideomycetes</taxon>
        <taxon>Pleosporomycetidae</taxon>
        <taxon>Pleosporales</taxon>
        <taxon>Pleosporineae</taxon>
        <taxon>Phaeosphaeriaceae</taxon>
        <taxon>Parastagonospora</taxon>
    </lineage>
</organism>
<dbReference type="GeneID" id="5974283"/>
<gene>
    <name evidence="1" type="ORF">SNOG_07038</name>
</gene>
<dbReference type="InParanoid" id="Q0UMH6"/>
<evidence type="ECO:0000313" key="1">
    <source>
        <dbReference type="EMBL" id="EAT85689.1"/>
    </source>
</evidence>
<dbReference type="EMBL" id="CH445334">
    <property type="protein sequence ID" value="EAT85689.1"/>
    <property type="molecule type" value="Genomic_DNA"/>
</dbReference>
<evidence type="ECO:0000313" key="2">
    <source>
        <dbReference type="Proteomes" id="UP000001055"/>
    </source>
</evidence>
<dbReference type="AlphaFoldDB" id="Q0UMH6"/>
<protein>
    <submittedName>
        <fullName evidence="1">Uncharacterized protein</fullName>
    </submittedName>
</protein>
<proteinExistence type="predicted"/>
<dbReference type="RefSeq" id="XP_001797393.1">
    <property type="nucleotide sequence ID" value="XM_001797341.1"/>
</dbReference>
<sequence>MVENRTGVIRSESGDMKSRIEVSHAFAPPTPGPRIVSIVPTTRFEQQRGLQRREKKLSDIQQLTVSSAHPPNYDRCCSVWHEDVVSLDLCSARFFM</sequence>
<dbReference type="KEGG" id="pno:SNOG_07038"/>
<dbReference type="Proteomes" id="UP000001055">
    <property type="component" value="Unassembled WGS sequence"/>
</dbReference>